<name>A0AAW0KW18_QUESU</name>
<reference evidence="1 2" key="1">
    <citation type="journal article" date="2018" name="Sci. Data">
        <title>The draft genome sequence of cork oak.</title>
        <authorList>
            <person name="Ramos A.M."/>
            <person name="Usie A."/>
            <person name="Barbosa P."/>
            <person name="Barros P.M."/>
            <person name="Capote T."/>
            <person name="Chaves I."/>
            <person name="Simoes F."/>
            <person name="Abreu I."/>
            <person name="Carrasquinho I."/>
            <person name="Faro C."/>
            <person name="Guimaraes J.B."/>
            <person name="Mendonca D."/>
            <person name="Nobrega F."/>
            <person name="Rodrigues L."/>
            <person name="Saibo N.J.M."/>
            <person name="Varela M.C."/>
            <person name="Egas C."/>
            <person name="Matos J."/>
            <person name="Miguel C.M."/>
            <person name="Oliveira M.M."/>
            <person name="Ricardo C.P."/>
            <person name="Goncalves S."/>
        </authorList>
    </citation>
    <scope>NUCLEOTIDE SEQUENCE [LARGE SCALE GENOMIC DNA]</scope>
    <source>
        <strain evidence="2">cv. HL8</strain>
    </source>
</reference>
<gene>
    <name evidence="1" type="ORF">CFP56_013377</name>
</gene>
<dbReference type="AlphaFoldDB" id="A0AAW0KW18"/>
<evidence type="ECO:0000313" key="1">
    <source>
        <dbReference type="EMBL" id="KAK7842794.1"/>
    </source>
</evidence>
<comment type="caution">
    <text evidence="1">The sequence shown here is derived from an EMBL/GenBank/DDBJ whole genome shotgun (WGS) entry which is preliminary data.</text>
</comment>
<dbReference type="Proteomes" id="UP000237347">
    <property type="component" value="Unassembled WGS sequence"/>
</dbReference>
<proteinExistence type="predicted"/>
<organism evidence="1 2">
    <name type="scientific">Quercus suber</name>
    <name type="common">Cork oak</name>
    <dbReference type="NCBI Taxonomy" id="58331"/>
    <lineage>
        <taxon>Eukaryota</taxon>
        <taxon>Viridiplantae</taxon>
        <taxon>Streptophyta</taxon>
        <taxon>Embryophyta</taxon>
        <taxon>Tracheophyta</taxon>
        <taxon>Spermatophyta</taxon>
        <taxon>Magnoliopsida</taxon>
        <taxon>eudicotyledons</taxon>
        <taxon>Gunneridae</taxon>
        <taxon>Pentapetalae</taxon>
        <taxon>rosids</taxon>
        <taxon>fabids</taxon>
        <taxon>Fagales</taxon>
        <taxon>Fagaceae</taxon>
        <taxon>Quercus</taxon>
    </lineage>
</organism>
<sequence length="63" mass="7599">MQKLRKYNYSEKSIQIWTWGLKKQSAKDPIPQNISYKIQKFSQMAKENVKGLELERDIPEREK</sequence>
<evidence type="ECO:0000313" key="2">
    <source>
        <dbReference type="Proteomes" id="UP000237347"/>
    </source>
</evidence>
<protein>
    <submittedName>
        <fullName evidence="1">Uncharacterized protein</fullName>
    </submittedName>
</protein>
<keyword evidence="2" id="KW-1185">Reference proteome</keyword>
<dbReference type="EMBL" id="PKMF04000215">
    <property type="protein sequence ID" value="KAK7842794.1"/>
    <property type="molecule type" value="Genomic_DNA"/>
</dbReference>
<accession>A0AAW0KW18</accession>